<keyword evidence="21" id="KW-1185">Reference proteome</keyword>
<dbReference type="SUPFAM" id="SSF54637">
    <property type="entry name" value="Thioesterase/thiol ester dehydrase-isomerase"/>
    <property type="match status" value="1"/>
</dbReference>
<evidence type="ECO:0000256" key="13">
    <source>
        <dbReference type="ARBA" id="ARBA00052976"/>
    </source>
</evidence>
<dbReference type="InterPro" id="IPR006683">
    <property type="entry name" value="Thioestr_dom"/>
</dbReference>
<evidence type="ECO:0000256" key="4">
    <source>
        <dbReference type="ARBA" id="ARBA00004514"/>
    </source>
</evidence>
<keyword evidence="10" id="KW-0496">Mitochondrion</keyword>
<dbReference type="Proteomes" id="UP000824469">
    <property type="component" value="Unassembled WGS sequence"/>
</dbReference>
<evidence type="ECO:0000313" key="21">
    <source>
        <dbReference type="Proteomes" id="UP000824469"/>
    </source>
</evidence>
<evidence type="ECO:0000256" key="6">
    <source>
        <dbReference type="ARBA" id="ARBA00022490"/>
    </source>
</evidence>
<evidence type="ECO:0000256" key="7">
    <source>
        <dbReference type="ARBA" id="ARBA00022801"/>
    </source>
</evidence>
<dbReference type="InterPro" id="IPR039298">
    <property type="entry name" value="ACOT13"/>
</dbReference>
<evidence type="ECO:0000313" key="20">
    <source>
        <dbReference type="EMBL" id="KAH9308029.1"/>
    </source>
</evidence>
<dbReference type="GO" id="GO:0005819">
    <property type="term" value="C:spindle"/>
    <property type="evidence" value="ECO:0007669"/>
    <property type="project" value="UniProtKB-SubCell"/>
</dbReference>
<evidence type="ECO:0000256" key="10">
    <source>
        <dbReference type="ARBA" id="ARBA00023128"/>
    </source>
</evidence>
<comment type="catalytic activity">
    <reaction evidence="13">
        <text>a fatty acyl-CoA + H2O = a fatty acid + CoA + H(+)</text>
        <dbReference type="Rhea" id="RHEA:16781"/>
        <dbReference type="ChEBI" id="CHEBI:15377"/>
        <dbReference type="ChEBI" id="CHEBI:15378"/>
        <dbReference type="ChEBI" id="CHEBI:28868"/>
        <dbReference type="ChEBI" id="CHEBI:57287"/>
        <dbReference type="ChEBI" id="CHEBI:77636"/>
    </reaction>
    <physiologicalReaction direction="left-to-right" evidence="13">
        <dbReference type="Rhea" id="RHEA:16782"/>
    </physiologicalReaction>
</comment>
<evidence type="ECO:0000256" key="8">
    <source>
        <dbReference type="ARBA" id="ARBA00022990"/>
    </source>
</evidence>
<evidence type="ECO:0000256" key="11">
    <source>
        <dbReference type="ARBA" id="ARBA00023212"/>
    </source>
</evidence>
<evidence type="ECO:0000256" key="12">
    <source>
        <dbReference type="ARBA" id="ARBA00023242"/>
    </source>
</evidence>
<dbReference type="InterPro" id="IPR003736">
    <property type="entry name" value="PAAI_dom"/>
</dbReference>
<proteinExistence type="inferred from homology"/>
<evidence type="ECO:0000256" key="5">
    <source>
        <dbReference type="ARBA" id="ARBA00008324"/>
    </source>
</evidence>
<dbReference type="Gene3D" id="3.10.129.10">
    <property type="entry name" value="Hotdog Thioesterase"/>
    <property type="match status" value="1"/>
</dbReference>
<evidence type="ECO:0000256" key="14">
    <source>
        <dbReference type="ARBA" id="ARBA00058205"/>
    </source>
</evidence>
<reference evidence="20 21" key="1">
    <citation type="journal article" date="2021" name="Nat. Plants">
        <title>The Taxus genome provides insights into paclitaxel biosynthesis.</title>
        <authorList>
            <person name="Xiong X."/>
            <person name="Gou J."/>
            <person name="Liao Q."/>
            <person name="Li Y."/>
            <person name="Zhou Q."/>
            <person name="Bi G."/>
            <person name="Li C."/>
            <person name="Du R."/>
            <person name="Wang X."/>
            <person name="Sun T."/>
            <person name="Guo L."/>
            <person name="Liang H."/>
            <person name="Lu P."/>
            <person name="Wu Y."/>
            <person name="Zhang Z."/>
            <person name="Ro D.K."/>
            <person name="Shang Y."/>
            <person name="Huang S."/>
            <person name="Yan J."/>
        </authorList>
    </citation>
    <scope>NUCLEOTIDE SEQUENCE [LARGE SCALE GENOMIC DNA]</scope>
    <source>
        <strain evidence="20">Ta-2019</strain>
    </source>
</reference>
<keyword evidence="12" id="KW-0539">Nucleus</keyword>
<dbReference type="FunFam" id="3.10.129.10:FF:000021">
    <property type="entry name" value="Acyl-coenzyme A thioesterase 13"/>
    <property type="match status" value="1"/>
</dbReference>
<comment type="function">
    <text evidence="14">Catalyzes the hydrolysis of acyl-CoAs into free fatty acids and coenzyme A (CoASH), regulating their respective intracellular levels. Has acyl-CoA thioesterase activity towards medium (C12) and long-chain (C18) fatty acyl-CoA substrates. Can also hydrolyze 3-hydroxyphenylacetyl-CoA and 3,4-dihydroxyphenylacetyl-CoA (in vitro). May play a role in controlling adaptive thermogenesis.</text>
</comment>
<evidence type="ECO:0000256" key="18">
    <source>
        <dbReference type="ARBA" id="ARBA00083956"/>
    </source>
</evidence>
<dbReference type="OMA" id="KQIMRAM"/>
<evidence type="ECO:0000256" key="16">
    <source>
        <dbReference type="ARBA" id="ARBA00067273"/>
    </source>
</evidence>
<comment type="subcellular location">
    <subcellularLocation>
        <location evidence="3">Cytoplasm</location>
        <location evidence="3">Cytoskeleton</location>
        <location evidence="3">Spindle</location>
    </subcellularLocation>
    <subcellularLocation>
        <location evidence="4">Cytoplasm</location>
        <location evidence="4">Cytosol</location>
    </subcellularLocation>
    <subcellularLocation>
        <location evidence="2">Mitochondrion</location>
    </subcellularLocation>
    <subcellularLocation>
        <location evidence="1">Nucleus</location>
    </subcellularLocation>
</comment>
<dbReference type="NCBIfam" id="TIGR00369">
    <property type="entry name" value="unchar_dom_1"/>
    <property type="match status" value="1"/>
</dbReference>
<accession>A0AA38KRE2</accession>
<dbReference type="CDD" id="cd03443">
    <property type="entry name" value="PaaI_thioesterase"/>
    <property type="match status" value="1"/>
</dbReference>
<evidence type="ECO:0000256" key="15">
    <source>
        <dbReference type="ARBA" id="ARBA00064709"/>
    </source>
</evidence>
<evidence type="ECO:0000256" key="2">
    <source>
        <dbReference type="ARBA" id="ARBA00004173"/>
    </source>
</evidence>
<dbReference type="GO" id="GO:0005829">
    <property type="term" value="C:cytosol"/>
    <property type="evidence" value="ECO:0007669"/>
    <property type="project" value="UniProtKB-SubCell"/>
</dbReference>
<sequence length="161" mass="17469">MEDPQASKNTLEIVREWLEQMANKLPPSIDDLPTGFYDALLLQGLQVDHAERGRILCTLKVPPRLVNAGKFMHGGATAAFVDVIGSAAIFTTGATSSGVSVEINVSYLDAAKLGEEIEIDAKVLRIGRVIAFVNVDLRKKETGQLVAQGRHTKYLPVISKL</sequence>
<gene>
    <name evidence="20" type="ORF">KI387_035940</name>
</gene>
<keyword evidence="6" id="KW-0963">Cytoplasm</keyword>
<comment type="subunit">
    <text evidence="15">Homotetramer. Interacts with PCTP.</text>
</comment>
<keyword evidence="8" id="KW-0007">Acetylation</keyword>
<organism evidence="20 21">
    <name type="scientific">Taxus chinensis</name>
    <name type="common">Chinese yew</name>
    <name type="synonym">Taxus wallichiana var. chinensis</name>
    <dbReference type="NCBI Taxonomy" id="29808"/>
    <lineage>
        <taxon>Eukaryota</taxon>
        <taxon>Viridiplantae</taxon>
        <taxon>Streptophyta</taxon>
        <taxon>Embryophyta</taxon>
        <taxon>Tracheophyta</taxon>
        <taxon>Spermatophyta</taxon>
        <taxon>Pinopsida</taxon>
        <taxon>Pinidae</taxon>
        <taxon>Conifers II</taxon>
        <taxon>Cupressales</taxon>
        <taxon>Taxaceae</taxon>
        <taxon>Taxus</taxon>
    </lineage>
</organism>
<evidence type="ECO:0000256" key="1">
    <source>
        <dbReference type="ARBA" id="ARBA00004123"/>
    </source>
</evidence>
<feature type="domain" description="Thioesterase" evidence="19">
    <location>
        <begin position="70"/>
        <end position="144"/>
    </location>
</feature>
<dbReference type="GO" id="GO:0006629">
    <property type="term" value="P:lipid metabolic process"/>
    <property type="evidence" value="ECO:0007669"/>
    <property type="project" value="UniProtKB-KW"/>
</dbReference>
<dbReference type="AlphaFoldDB" id="A0AA38KRE2"/>
<comment type="caution">
    <text evidence="20">The sequence shown here is derived from an EMBL/GenBank/DDBJ whole genome shotgun (WGS) entry which is preliminary data.</text>
</comment>
<dbReference type="PANTHER" id="PTHR21660">
    <property type="entry name" value="THIOESTERASE SUPERFAMILY MEMBER-RELATED"/>
    <property type="match status" value="1"/>
</dbReference>
<evidence type="ECO:0000256" key="3">
    <source>
        <dbReference type="ARBA" id="ARBA00004186"/>
    </source>
</evidence>
<dbReference type="EMBL" id="JAHRHJ020000007">
    <property type="protein sequence ID" value="KAH9308029.1"/>
    <property type="molecule type" value="Genomic_DNA"/>
</dbReference>
<name>A0AA38KRE2_TAXCH</name>
<comment type="similarity">
    <text evidence="5">Belongs to the thioesterase PaaI family.</text>
</comment>
<keyword evidence="11" id="KW-0206">Cytoskeleton</keyword>
<protein>
    <recommendedName>
        <fullName evidence="16">Acyl-coenzyme A thioesterase 13</fullName>
    </recommendedName>
    <alternativeName>
        <fullName evidence="17">Hotdog-fold thioesterase superfamily member 2</fullName>
    </alternativeName>
    <alternativeName>
        <fullName evidence="18">Thioesterase superfamily member 2</fullName>
    </alternativeName>
</protein>
<dbReference type="PANTHER" id="PTHR21660:SF47">
    <property type="entry name" value="F19P19.27 PROTEIN"/>
    <property type="match status" value="1"/>
</dbReference>
<evidence type="ECO:0000259" key="19">
    <source>
        <dbReference type="Pfam" id="PF03061"/>
    </source>
</evidence>
<dbReference type="GO" id="GO:0047617">
    <property type="term" value="F:fatty acyl-CoA hydrolase activity"/>
    <property type="evidence" value="ECO:0007669"/>
    <property type="project" value="InterPro"/>
</dbReference>
<evidence type="ECO:0000256" key="17">
    <source>
        <dbReference type="ARBA" id="ARBA00081533"/>
    </source>
</evidence>
<keyword evidence="7" id="KW-0378">Hydrolase</keyword>
<keyword evidence="9" id="KW-0443">Lipid metabolism</keyword>
<dbReference type="InterPro" id="IPR029069">
    <property type="entry name" value="HotDog_dom_sf"/>
</dbReference>
<dbReference type="Pfam" id="PF03061">
    <property type="entry name" value="4HBT"/>
    <property type="match status" value="1"/>
</dbReference>
<evidence type="ECO:0000256" key="9">
    <source>
        <dbReference type="ARBA" id="ARBA00023098"/>
    </source>
</evidence>
<dbReference type="GO" id="GO:0005739">
    <property type="term" value="C:mitochondrion"/>
    <property type="evidence" value="ECO:0007669"/>
    <property type="project" value="UniProtKB-SubCell"/>
</dbReference>
<dbReference type="GO" id="GO:0005634">
    <property type="term" value="C:nucleus"/>
    <property type="evidence" value="ECO:0007669"/>
    <property type="project" value="UniProtKB-SubCell"/>
</dbReference>